<dbReference type="RefSeq" id="WP_028152899.1">
    <property type="nucleotide sequence ID" value="NZ_CP017637.1"/>
</dbReference>
<dbReference type="AlphaFoldDB" id="A0A0A3XPX3"/>
<evidence type="ECO:0000313" key="1">
    <source>
        <dbReference type="EMBL" id="APG10346.1"/>
    </source>
</evidence>
<dbReference type="OrthoDB" id="8243905at2"/>
<protein>
    <submittedName>
        <fullName evidence="2">Uncharacterized protein</fullName>
    </submittedName>
</protein>
<dbReference type="Proteomes" id="UP000181962">
    <property type="component" value="Chromosome"/>
</dbReference>
<gene>
    <name evidence="1" type="ORF">BKD09_18620</name>
    <name evidence="2" type="ORF">MA20_34755</name>
</gene>
<evidence type="ECO:0000313" key="3">
    <source>
        <dbReference type="Proteomes" id="UP000030377"/>
    </source>
</evidence>
<dbReference type="EMBL" id="JRPN01000026">
    <property type="protein sequence ID" value="KGT75206.1"/>
    <property type="molecule type" value="Genomic_DNA"/>
</dbReference>
<dbReference type="Proteomes" id="UP000030377">
    <property type="component" value="Unassembled WGS sequence"/>
</dbReference>
<organism evidence="2 3">
    <name type="scientific">Bradyrhizobium japonicum</name>
    <dbReference type="NCBI Taxonomy" id="375"/>
    <lineage>
        <taxon>Bacteria</taxon>
        <taxon>Pseudomonadati</taxon>
        <taxon>Pseudomonadota</taxon>
        <taxon>Alphaproteobacteria</taxon>
        <taxon>Hyphomicrobiales</taxon>
        <taxon>Nitrobacteraceae</taxon>
        <taxon>Bradyrhizobium</taxon>
    </lineage>
</organism>
<reference evidence="2 3" key="1">
    <citation type="submission" date="2014-09" db="EMBL/GenBank/DDBJ databases">
        <title>Draft genome of Bradyrhizobium japonicum Is-34.</title>
        <authorList>
            <person name="Tsurumaru H."/>
            <person name="Yamakawa T."/>
            <person name="Hashimoto S."/>
            <person name="Okizaki K."/>
            <person name="Kanesaki Y."/>
            <person name="Yoshikawa H."/>
            <person name="Yajima S."/>
        </authorList>
    </citation>
    <scope>NUCLEOTIDE SEQUENCE [LARGE SCALE GENOMIC DNA]</scope>
    <source>
        <strain evidence="2 3">Is-34</strain>
    </source>
</reference>
<evidence type="ECO:0000313" key="4">
    <source>
        <dbReference type="Proteomes" id="UP000181962"/>
    </source>
</evidence>
<proteinExistence type="predicted"/>
<name>A0A0A3XPX3_BRAJP</name>
<dbReference type="EMBL" id="CP017637">
    <property type="protein sequence ID" value="APG10346.1"/>
    <property type="molecule type" value="Genomic_DNA"/>
</dbReference>
<accession>A0A0A3XPX3</accession>
<evidence type="ECO:0000313" key="2">
    <source>
        <dbReference type="EMBL" id="KGT75206.1"/>
    </source>
</evidence>
<sequence>MSNDIDFDLSPDQWEALKALRNPVSNGRLSKAYLVEGLVKLGLVVVNDGVPSMTPTGRKVLVRGSCRLLDLVA</sequence>
<reference evidence="1 4" key="2">
    <citation type="submission" date="2016-11" db="EMBL/GenBank/DDBJ databases">
        <title>Complete Genome Sequence of Bradyrhizobium sp. strain J5, an isolated from soybean nodule in Hokkaido.</title>
        <authorList>
            <person name="Kanehara K."/>
        </authorList>
    </citation>
    <scope>NUCLEOTIDE SEQUENCE [LARGE SCALE GENOMIC DNA]</scope>
    <source>
        <strain evidence="1 4">J5</strain>
    </source>
</reference>